<evidence type="ECO:0000313" key="2">
    <source>
        <dbReference type="Proteomes" id="UP000814128"/>
    </source>
</evidence>
<protein>
    <submittedName>
        <fullName evidence="1">Uncharacterized protein</fullName>
    </submittedName>
</protein>
<keyword evidence="2" id="KW-1185">Reference proteome</keyword>
<dbReference type="Proteomes" id="UP000814128">
    <property type="component" value="Unassembled WGS sequence"/>
</dbReference>
<accession>A0ACB8Q7U4</accession>
<proteinExistence type="predicted"/>
<comment type="caution">
    <text evidence="1">The sequence shown here is derived from an EMBL/GenBank/DDBJ whole genome shotgun (WGS) entry which is preliminary data.</text>
</comment>
<reference evidence="1" key="2">
    <citation type="journal article" date="2022" name="New Phytol.">
        <title>Evolutionary transition to the ectomycorrhizal habit in the genomes of a hyperdiverse lineage of mushroom-forming fungi.</title>
        <authorList>
            <person name="Looney B."/>
            <person name="Miyauchi S."/>
            <person name="Morin E."/>
            <person name="Drula E."/>
            <person name="Courty P.E."/>
            <person name="Kohler A."/>
            <person name="Kuo A."/>
            <person name="LaButti K."/>
            <person name="Pangilinan J."/>
            <person name="Lipzen A."/>
            <person name="Riley R."/>
            <person name="Andreopoulos W."/>
            <person name="He G."/>
            <person name="Johnson J."/>
            <person name="Nolan M."/>
            <person name="Tritt A."/>
            <person name="Barry K.W."/>
            <person name="Grigoriev I.V."/>
            <person name="Nagy L.G."/>
            <person name="Hibbett D."/>
            <person name="Henrissat B."/>
            <person name="Matheny P.B."/>
            <person name="Labbe J."/>
            <person name="Martin F.M."/>
        </authorList>
    </citation>
    <scope>NUCLEOTIDE SEQUENCE</scope>
    <source>
        <strain evidence="1">EC-137</strain>
    </source>
</reference>
<gene>
    <name evidence="1" type="ORF">K488DRAFT_60633</name>
</gene>
<dbReference type="EMBL" id="MU273851">
    <property type="protein sequence ID" value="KAI0027712.1"/>
    <property type="molecule type" value="Genomic_DNA"/>
</dbReference>
<evidence type="ECO:0000313" key="1">
    <source>
        <dbReference type="EMBL" id="KAI0027712.1"/>
    </source>
</evidence>
<reference evidence="1" key="1">
    <citation type="submission" date="2021-02" db="EMBL/GenBank/DDBJ databases">
        <authorList>
            <consortium name="DOE Joint Genome Institute"/>
            <person name="Ahrendt S."/>
            <person name="Looney B.P."/>
            <person name="Miyauchi S."/>
            <person name="Morin E."/>
            <person name="Drula E."/>
            <person name="Courty P.E."/>
            <person name="Chicoki N."/>
            <person name="Fauchery L."/>
            <person name="Kohler A."/>
            <person name="Kuo A."/>
            <person name="Labutti K."/>
            <person name="Pangilinan J."/>
            <person name="Lipzen A."/>
            <person name="Riley R."/>
            <person name="Andreopoulos W."/>
            <person name="He G."/>
            <person name="Johnson J."/>
            <person name="Barry K.W."/>
            <person name="Grigoriev I.V."/>
            <person name="Nagy L."/>
            <person name="Hibbett D."/>
            <person name="Henrissat B."/>
            <person name="Matheny P.B."/>
            <person name="Labbe J."/>
            <person name="Martin F."/>
        </authorList>
    </citation>
    <scope>NUCLEOTIDE SEQUENCE</scope>
    <source>
        <strain evidence="1">EC-137</strain>
    </source>
</reference>
<name>A0ACB8Q7U4_9AGAM</name>
<sequence length="310" mass="33757">MTSIPDADLFMYRERARGKVVVITGGSSGIGRDTALAFAKHGARLVIGDRDERGGADVVSLIKQDGGEALFVRCDVTNWDEQLSMFEHAWNTYGAVDVVIPNAGIAEASAACDGSIEMQGEKPTAPKLLTVRVNVIGVFYTVQLGMHYIYKNKQPGDLKALILIGSMASWQSMPFLTQYVASKHAMLGMMRSIYDTVGKDGIRVGVITPFFAETKILAPLSARVVLAGFPLARVPVIAGAIFRAATDPNEEKNGCVWAIPDHGPALLLEKEQLRAGVYKLLDRRIQQLEGYAFFYIVCLCFDACCSLQNC</sequence>
<organism evidence="1 2">
    <name type="scientific">Vararia minispora EC-137</name>
    <dbReference type="NCBI Taxonomy" id="1314806"/>
    <lineage>
        <taxon>Eukaryota</taxon>
        <taxon>Fungi</taxon>
        <taxon>Dikarya</taxon>
        <taxon>Basidiomycota</taxon>
        <taxon>Agaricomycotina</taxon>
        <taxon>Agaricomycetes</taxon>
        <taxon>Russulales</taxon>
        <taxon>Lachnocladiaceae</taxon>
        <taxon>Vararia</taxon>
    </lineage>
</organism>